<dbReference type="InterPro" id="IPR036388">
    <property type="entry name" value="WH-like_DNA-bd_sf"/>
</dbReference>
<evidence type="ECO:0000256" key="2">
    <source>
        <dbReference type="ARBA" id="ARBA00023015"/>
    </source>
</evidence>
<dbReference type="InterPro" id="IPR014284">
    <property type="entry name" value="RNA_pol_sigma-70_dom"/>
</dbReference>
<dbReference type="Gene3D" id="1.10.10.10">
    <property type="entry name" value="Winged helix-like DNA-binding domain superfamily/Winged helix DNA-binding domain"/>
    <property type="match status" value="1"/>
</dbReference>
<feature type="domain" description="RNA polymerase sigma-70 region 2" evidence="6">
    <location>
        <begin position="14"/>
        <end position="76"/>
    </location>
</feature>
<comment type="caution">
    <text evidence="8">The sequence shown here is derived from an EMBL/GenBank/DDBJ whole genome shotgun (WGS) entry which is preliminary data.</text>
</comment>
<evidence type="ECO:0000256" key="4">
    <source>
        <dbReference type="ARBA" id="ARBA00023125"/>
    </source>
</evidence>
<dbReference type="NCBIfam" id="TIGR02983">
    <property type="entry name" value="SigE-fam_strep"/>
    <property type="match status" value="1"/>
</dbReference>
<keyword evidence="3" id="KW-0731">Sigma factor</keyword>
<dbReference type="Pfam" id="PF08281">
    <property type="entry name" value="Sigma70_r4_2"/>
    <property type="match status" value="1"/>
</dbReference>
<keyword evidence="5" id="KW-0804">Transcription</keyword>
<evidence type="ECO:0000256" key="5">
    <source>
        <dbReference type="ARBA" id="ARBA00023163"/>
    </source>
</evidence>
<evidence type="ECO:0000313" key="8">
    <source>
        <dbReference type="EMBL" id="GAA3197759.1"/>
    </source>
</evidence>
<reference evidence="9" key="1">
    <citation type="journal article" date="2019" name="Int. J. Syst. Evol. Microbiol.">
        <title>The Global Catalogue of Microorganisms (GCM) 10K type strain sequencing project: providing services to taxonomists for standard genome sequencing and annotation.</title>
        <authorList>
            <consortium name="The Broad Institute Genomics Platform"/>
            <consortium name="The Broad Institute Genome Sequencing Center for Infectious Disease"/>
            <person name="Wu L."/>
            <person name="Ma J."/>
        </authorList>
    </citation>
    <scope>NUCLEOTIDE SEQUENCE [LARGE SCALE GENOMIC DNA]</scope>
    <source>
        <strain evidence="9">JCM 9377</strain>
    </source>
</reference>
<dbReference type="InterPro" id="IPR013325">
    <property type="entry name" value="RNA_pol_sigma_r2"/>
</dbReference>
<dbReference type="EMBL" id="BAAAUV010000002">
    <property type="protein sequence ID" value="GAA3197759.1"/>
    <property type="molecule type" value="Genomic_DNA"/>
</dbReference>
<dbReference type="PANTHER" id="PTHR43133">
    <property type="entry name" value="RNA POLYMERASE ECF-TYPE SIGMA FACTO"/>
    <property type="match status" value="1"/>
</dbReference>
<sequence length="177" mass="20054">MAGGQPEFGTYVAERSPRLLRTAYLLCRDWATAEDLVQTALTKAWLAWSRVGDDPDPYVYRILVNTHNSWWRRRWRSEVPTEVMPENAFPGGGHVEERGRVEERDALWTALGRLGKRERAAIVLRYFCDLEHAAVAEILDCEPVTVRSQISRALAKLRVDPTLRDHAAVDALVSQGA</sequence>
<name>A0ABP6PZJ8_9ACTN</name>
<dbReference type="Pfam" id="PF04542">
    <property type="entry name" value="Sigma70_r2"/>
    <property type="match status" value="1"/>
</dbReference>
<dbReference type="InterPro" id="IPR013324">
    <property type="entry name" value="RNA_pol_sigma_r3/r4-like"/>
</dbReference>
<keyword evidence="4" id="KW-0238">DNA-binding</keyword>
<dbReference type="InterPro" id="IPR039425">
    <property type="entry name" value="RNA_pol_sigma-70-like"/>
</dbReference>
<evidence type="ECO:0000259" key="6">
    <source>
        <dbReference type="Pfam" id="PF04542"/>
    </source>
</evidence>
<keyword evidence="2" id="KW-0805">Transcription regulation</keyword>
<keyword evidence="9" id="KW-1185">Reference proteome</keyword>
<proteinExistence type="inferred from homology"/>
<evidence type="ECO:0000256" key="3">
    <source>
        <dbReference type="ARBA" id="ARBA00023082"/>
    </source>
</evidence>
<dbReference type="SUPFAM" id="SSF88946">
    <property type="entry name" value="Sigma2 domain of RNA polymerase sigma factors"/>
    <property type="match status" value="1"/>
</dbReference>
<gene>
    <name evidence="8" type="ORF">GCM10010468_09070</name>
</gene>
<dbReference type="CDD" id="cd06171">
    <property type="entry name" value="Sigma70_r4"/>
    <property type="match status" value="1"/>
</dbReference>
<accession>A0ABP6PZJ8</accession>
<protein>
    <submittedName>
        <fullName evidence="8">SigE family RNA polymerase sigma factor</fullName>
    </submittedName>
</protein>
<dbReference type="Proteomes" id="UP001501237">
    <property type="component" value="Unassembled WGS sequence"/>
</dbReference>
<dbReference type="RefSeq" id="WP_344822434.1">
    <property type="nucleotide sequence ID" value="NZ_BAAAUV010000002.1"/>
</dbReference>
<evidence type="ECO:0000256" key="1">
    <source>
        <dbReference type="ARBA" id="ARBA00010641"/>
    </source>
</evidence>
<organism evidence="8 9">
    <name type="scientific">Actinocorallia longicatena</name>
    <dbReference type="NCBI Taxonomy" id="111803"/>
    <lineage>
        <taxon>Bacteria</taxon>
        <taxon>Bacillati</taxon>
        <taxon>Actinomycetota</taxon>
        <taxon>Actinomycetes</taxon>
        <taxon>Streptosporangiales</taxon>
        <taxon>Thermomonosporaceae</taxon>
        <taxon>Actinocorallia</taxon>
    </lineage>
</organism>
<dbReference type="NCBIfam" id="TIGR02937">
    <property type="entry name" value="sigma70-ECF"/>
    <property type="match status" value="1"/>
</dbReference>
<dbReference type="Gene3D" id="1.10.1740.10">
    <property type="match status" value="1"/>
</dbReference>
<dbReference type="SUPFAM" id="SSF88659">
    <property type="entry name" value="Sigma3 and sigma4 domains of RNA polymerase sigma factors"/>
    <property type="match status" value="1"/>
</dbReference>
<dbReference type="InterPro" id="IPR013249">
    <property type="entry name" value="RNA_pol_sigma70_r4_t2"/>
</dbReference>
<comment type="similarity">
    <text evidence="1">Belongs to the sigma-70 factor family. ECF subfamily.</text>
</comment>
<dbReference type="PANTHER" id="PTHR43133:SF50">
    <property type="entry name" value="ECF RNA POLYMERASE SIGMA FACTOR SIGM"/>
    <property type="match status" value="1"/>
</dbReference>
<evidence type="ECO:0000259" key="7">
    <source>
        <dbReference type="Pfam" id="PF08281"/>
    </source>
</evidence>
<feature type="domain" description="RNA polymerase sigma factor 70 region 4 type 2" evidence="7">
    <location>
        <begin position="105"/>
        <end position="157"/>
    </location>
</feature>
<dbReference type="InterPro" id="IPR007627">
    <property type="entry name" value="RNA_pol_sigma70_r2"/>
</dbReference>
<dbReference type="InterPro" id="IPR014325">
    <property type="entry name" value="RNA_pol_sigma-E_actinobac"/>
</dbReference>
<evidence type="ECO:0000313" key="9">
    <source>
        <dbReference type="Proteomes" id="UP001501237"/>
    </source>
</evidence>